<feature type="domain" description="Smf/DprA SLOG" evidence="2">
    <location>
        <begin position="99"/>
        <end position="308"/>
    </location>
</feature>
<organism evidence="3 4">
    <name type="scientific">Demequina zhanjiangensis</name>
    <dbReference type="NCBI Taxonomy" id="3051659"/>
    <lineage>
        <taxon>Bacteria</taxon>
        <taxon>Bacillati</taxon>
        <taxon>Actinomycetota</taxon>
        <taxon>Actinomycetes</taxon>
        <taxon>Micrococcales</taxon>
        <taxon>Demequinaceae</taxon>
        <taxon>Demequina</taxon>
    </lineage>
</organism>
<dbReference type="PANTHER" id="PTHR43022">
    <property type="entry name" value="PROTEIN SMF"/>
    <property type="match status" value="1"/>
</dbReference>
<dbReference type="PANTHER" id="PTHR43022:SF1">
    <property type="entry name" value="PROTEIN SMF"/>
    <property type="match status" value="1"/>
</dbReference>
<protein>
    <submittedName>
        <fullName evidence="3">DNA-processing protein DprA</fullName>
    </submittedName>
</protein>
<dbReference type="InterPro" id="IPR057666">
    <property type="entry name" value="DrpA_SLOG"/>
</dbReference>
<dbReference type="Gene3D" id="3.40.50.450">
    <property type="match status" value="1"/>
</dbReference>
<dbReference type="Proteomes" id="UP001172738">
    <property type="component" value="Unassembled WGS sequence"/>
</dbReference>
<dbReference type="InterPro" id="IPR003488">
    <property type="entry name" value="DprA"/>
</dbReference>
<comment type="caution">
    <text evidence="3">The sequence shown here is derived from an EMBL/GenBank/DDBJ whole genome shotgun (WGS) entry which is preliminary data.</text>
</comment>
<proteinExistence type="inferred from homology"/>
<sequence>MTGSERAAWIAWSALAEPMDALAGALLTAVGPVDALGWLKEVDRQPTRGEAALLEIIGPELDNRLLSRIVAASARWCQRLPRAEPAEHARRATALGARVLTPADHGWPSAVGALGAAAPHALYVLGSGDPAALLDRGVAIVGSRSSTSYGDHVAAELASGLAERGRAVVSGGAYGIDAAAHCGALAAGGATMAVMAGGVDRWYPVGTSALRDDVMRHGCVVSEVPPGWAPHRSRFLSRNRLIACAAGTVVVEAAHRSGALSTARHALALARPVGAVPGAVTSAASAGAHALVRGAEAVLITSAADIEELVGPLHPDEEEVEGGGGPEFGSAQERAAYDGIAARGSSLEQISCEAALSVREARRALAALSSAGLVVLDGGTYRRRS</sequence>
<evidence type="ECO:0000259" key="2">
    <source>
        <dbReference type="Pfam" id="PF02481"/>
    </source>
</evidence>
<evidence type="ECO:0000313" key="4">
    <source>
        <dbReference type="Proteomes" id="UP001172738"/>
    </source>
</evidence>
<dbReference type="EMBL" id="JAUHPV010000006">
    <property type="protein sequence ID" value="MDN4473582.1"/>
    <property type="molecule type" value="Genomic_DNA"/>
</dbReference>
<comment type="similarity">
    <text evidence="1">Belongs to the DprA/Smf family.</text>
</comment>
<dbReference type="Pfam" id="PF02481">
    <property type="entry name" value="DNA_processg_A"/>
    <property type="match status" value="1"/>
</dbReference>
<evidence type="ECO:0000313" key="3">
    <source>
        <dbReference type="EMBL" id="MDN4473582.1"/>
    </source>
</evidence>
<dbReference type="SUPFAM" id="SSF102405">
    <property type="entry name" value="MCP/YpsA-like"/>
    <property type="match status" value="1"/>
</dbReference>
<keyword evidence="4" id="KW-1185">Reference proteome</keyword>
<gene>
    <name evidence="3" type="ORF">QQX04_11320</name>
</gene>
<evidence type="ECO:0000256" key="1">
    <source>
        <dbReference type="ARBA" id="ARBA00006525"/>
    </source>
</evidence>
<accession>A0ABT8G355</accession>
<reference evidence="3" key="1">
    <citation type="submission" date="2023-06" db="EMBL/GenBank/DDBJ databases">
        <title>SYSU T00b26.</title>
        <authorList>
            <person name="Gao L."/>
            <person name="Fang B.-Z."/>
            <person name="Li W.-J."/>
        </authorList>
    </citation>
    <scope>NUCLEOTIDE SEQUENCE</scope>
    <source>
        <strain evidence="3">SYSU T00b26</strain>
    </source>
</reference>
<dbReference type="RefSeq" id="WP_301129245.1">
    <property type="nucleotide sequence ID" value="NZ_JAUHPV010000006.1"/>
</dbReference>
<name>A0ABT8G355_9MICO</name>